<feature type="region of interest" description="Disordered" evidence="1">
    <location>
        <begin position="296"/>
        <end position="409"/>
    </location>
</feature>
<feature type="compositionally biased region" description="Basic and acidic residues" evidence="1">
    <location>
        <begin position="1"/>
        <end position="24"/>
    </location>
</feature>
<comment type="caution">
    <text evidence="2">The sequence shown here is derived from an EMBL/GenBank/DDBJ whole genome shotgun (WGS) entry which is preliminary data.</text>
</comment>
<reference evidence="2 3" key="1">
    <citation type="submission" date="2024-09" db="EMBL/GenBank/DDBJ databases">
        <title>Chromosome-scale assembly of Riccia sorocarpa.</title>
        <authorList>
            <person name="Paukszto L."/>
        </authorList>
    </citation>
    <scope>NUCLEOTIDE SEQUENCE [LARGE SCALE GENOMIC DNA]</scope>
    <source>
        <strain evidence="2">LP-2024</strain>
        <tissue evidence="2">Aerial parts of the thallus</tissue>
    </source>
</reference>
<keyword evidence="3" id="KW-1185">Reference proteome</keyword>
<feature type="region of interest" description="Disordered" evidence="1">
    <location>
        <begin position="415"/>
        <end position="434"/>
    </location>
</feature>
<feature type="region of interest" description="Disordered" evidence="1">
    <location>
        <begin position="101"/>
        <end position="282"/>
    </location>
</feature>
<feature type="compositionally biased region" description="Basic and acidic residues" evidence="1">
    <location>
        <begin position="385"/>
        <end position="406"/>
    </location>
</feature>
<feature type="compositionally biased region" description="Basic and acidic residues" evidence="1">
    <location>
        <begin position="353"/>
        <end position="370"/>
    </location>
</feature>
<feature type="compositionally biased region" description="Basic and acidic residues" evidence="1">
    <location>
        <begin position="102"/>
        <end position="115"/>
    </location>
</feature>
<feature type="compositionally biased region" description="Basic and acidic residues" evidence="1">
    <location>
        <begin position="135"/>
        <end position="149"/>
    </location>
</feature>
<sequence>MENRSRIRSDGRSGESSGSRHVEALPKNLGHLANEETANIVILAEAAKNKGGGVGSEIGEGKVKASSDDEVESGQRSGKQSMHGVGQVAHPQGFQAWSAFLARDRRGREGGDHAKGHWARNCPMKRQQGRGQQQGEREVNPSAALRDEAEGSPAGSSTIKEKEREEDGFVMVGRKKQGLHTGSERVQGEKVTTSNSFQLLEKRSDVPDEMEEQRMRDVEKALLELGQNSGLEVRRKEVSGEAKNKGGEGERRRKALTKERGGTAQEPQASERSKNGSGMEDVIMGMEDVLQELEKVSANKDHKEVDEQELPKGKGNTEKKLELGHEVSFQGGEMWSPQGRVPKMRSKGGKGSGWKEKGADPVHVQADKRRALGVLDGNGCRRSVRKESDVSSTDETGRERKLRDEGLGQVRQVLAVMAEQGGERQGKENRRTRK</sequence>
<feature type="compositionally biased region" description="Basic and acidic residues" evidence="1">
    <location>
        <begin position="232"/>
        <end position="261"/>
    </location>
</feature>
<feature type="compositionally biased region" description="Basic and acidic residues" evidence="1">
    <location>
        <begin position="421"/>
        <end position="434"/>
    </location>
</feature>
<gene>
    <name evidence="2" type="ORF">R1sor_001969</name>
</gene>
<feature type="region of interest" description="Disordered" evidence="1">
    <location>
        <begin position="1"/>
        <end position="31"/>
    </location>
</feature>
<proteinExistence type="predicted"/>
<dbReference type="EMBL" id="JBJQOH010000006">
    <property type="protein sequence ID" value="KAL3683947.1"/>
    <property type="molecule type" value="Genomic_DNA"/>
</dbReference>
<dbReference type="Proteomes" id="UP001633002">
    <property type="component" value="Unassembled WGS sequence"/>
</dbReference>
<evidence type="ECO:0000256" key="1">
    <source>
        <dbReference type="SAM" id="MobiDB-lite"/>
    </source>
</evidence>
<protein>
    <submittedName>
        <fullName evidence="2">Uncharacterized protein</fullName>
    </submittedName>
</protein>
<feature type="region of interest" description="Disordered" evidence="1">
    <location>
        <begin position="49"/>
        <end position="87"/>
    </location>
</feature>
<dbReference type="AlphaFoldDB" id="A0ABD3H0K5"/>
<organism evidence="2 3">
    <name type="scientific">Riccia sorocarpa</name>
    <dbReference type="NCBI Taxonomy" id="122646"/>
    <lineage>
        <taxon>Eukaryota</taxon>
        <taxon>Viridiplantae</taxon>
        <taxon>Streptophyta</taxon>
        <taxon>Embryophyta</taxon>
        <taxon>Marchantiophyta</taxon>
        <taxon>Marchantiopsida</taxon>
        <taxon>Marchantiidae</taxon>
        <taxon>Marchantiales</taxon>
        <taxon>Ricciaceae</taxon>
        <taxon>Riccia</taxon>
    </lineage>
</organism>
<feature type="compositionally biased region" description="Basic and acidic residues" evidence="1">
    <location>
        <begin position="200"/>
        <end position="222"/>
    </location>
</feature>
<accession>A0ABD3H0K5</accession>
<name>A0ABD3H0K5_9MARC</name>
<feature type="compositionally biased region" description="Basic and acidic residues" evidence="1">
    <location>
        <begin position="296"/>
        <end position="325"/>
    </location>
</feature>
<evidence type="ECO:0000313" key="2">
    <source>
        <dbReference type="EMBL" id="KAL3683947.1"/>
    </source>
</evidence>
<evidence type="ECO:0000313" key="3">
    <source>
        <dbReference type="Proteomes" id="UP001633002"/>
    </source>
</evidence>